<evidence type="ECO:0000256" key="2">
    <source>
        <dbReference type="ARBA" id="ARBA00006434"/>
    </source>
</evidence>
<accession>A0A7R9GJ51</accession>
<comment type="subcellular location">
    <subcellularLocation>
        <location evidence="1">Membrane</location>
        <topology evidence="1">Multi-pass membrane protein</topology>
    </subcellularLocation>
</comment>
<evidence type="ECO:0000256" key="5">
    <source>
        <dbReference type="ARBA" id="ARBA00023136"/>
    </source>
</evidence>
<dbReference type="PROSITE" id="PS50283">
    <property type="entry name" value="NA_SOLUT_SYMP_3"/>
    <property type="match status" value="1"/>
</dbReference>
<gene>
    <name evidence="8" type="ORF">NMOB1V02_LOCUS10738</name>
</gene>
<evidence type="ECO:0000256" key="6">
    <source>
        <dbReference type="RuleBase" id="RU362091"/>
    </source>
</evidence>
<evidence type="ECO:0000256" key="7">
    <source>
        <dbReference type="SAM" id="Phobius"/>
    </source>
</evidence>
<dbReference type="EMBL" id="OA886892">
    <property type="protein sequence ID" value="CAD7283120.1"/>
    <property type="molecule type" value="Genomic_DNA"/>
</dbReference>
<dbReference type="Gene3D" id="1.20.1730.10">
    <property type="entry name" value="Sodium/glucose cotransporter"/>
    <property type="match status" value="1"/>
</dbReference>
<keyword evidence="4 7" id="KW-1133">Transmembrane helix</keyword>
<dbReference type="EMBL" id="CAJPEX010004855">
    <property type="protein sequence ID" value="CAG0923272.1"/>
    <property type="molecule type" value="Genomic_DNA"/>
</dbReference>
<dbReference type="PANTHER" id="PTHR11819">
    <property type="entry name" value="SOLUTE CARRIER FAMILY 5"/>
    <property type="match status" value="1"/>
</dbReference>
<feature type="transmembrane region" description="Helical" evidence="7">
    <location>
        <begin position="54"/>
        <end position="74"/>
    </location>
</feature>
<comment type="similarity">
    <text evidence="2 6">Belongs to the sodium:solute symporter (SSF) (TC 2.A.21) family.</text>
</comment>
<dbReference type="Pfam" id="PF00474">
    <property type="entry name" value="SSF"/>
    <property type="match status" value="1"/>
</dbReference>
<dbReference type="PROSITE" id="PS00457">
    <property type="entry name" value="NA_SOLUT_SYMP_2"/>
    <property type="match status" value="1"/>
</dbReference>
<feature type="transmembrane region" description="Helical" evidence="7">
    <location>
        <begin position="241"/>
        <end position="263"/>
    </location>
</feature>
<keyword evidence="9" id="KW-1185">Reference proteome</keyword>
<sequence>MVAVSVLWIPIIESLQGGQLYIYIQSIAAALAPPIAAVYCLAISWTRMNEKGAFWGLVLGLAIGLVRMALEVVYPEPRCYEVDTRPAILAQVHYMYFATILFWVTIGACVSVSLITKPPEAFRIIRTTYWTRFDKTPRPDDCERVEIETIAPVERGDGGFQLNRLEDGFESGKKKKKTKKNRKLANSEESSSSLISKAFEWICGFHEDPIAAAAGEDEDANALLHHLDSVASLEQTSREKLFLNSCLCVIMALTVFLFIFFSVPSPVTKPSFQRMATSGSADGRLEFTDLETLLTDVNSTLEHTWPSNFEILTVETLQTTFDRRPDDSSEATLLTMGLRIFVGFLLGSHEDEEEAGGGGEDGSGNNGHEMSHVICEAIGLADFAPRKRPDGTFETFSDLVLRASRKCSSRSDIRITNIQAVDMRMSPEGFMDSRKTYFYDDPKSSFIRIVRVAFVVRYPCPNESSTLSIVRQPNNRSGSWSCRHFRPKLVGFCGKSLETINDVVRQINEWMTTQKGTFISVESCLIPVDTTRP</sequence>
<name>A0A7R9GJ51_9CRUS</name>
<reference evidence="8" key="1">
    <citation type="submission" date="2020-11" db="EMBL/GenBank/DDBJ databases">
        <authorList>
            <person name="Tran Van P."/>
        </authorList>
    </citation>
    <scope>NUCLEOTIDE SEQUENCE</scope>
</reference>
<feature type="transmembrane region" description="Helical" evidence="7">
    <location>
        <begin position="20"/>
        <end position="42"/>
    </location>
</feature>
<proteinExistence type="inferred from homology"/>
<dbReference type="Proteomes" id="UP000678499">
    <property type="component" value="Unassembled WGS sequence"/>
</dbReference>
<dbReference type="InterPro" id="IPR018212">
    <property type="entry name" value="Na/solute_symporter_CS"/>
</dbReference>
<dbReference type="PANTHER" id="PTHR11819:SF150">
    <property type="entry name" value="SODIUM_MYO-INOSITOL COTRANSPORTER"/>
    <property type="match status" value="1"/>
</dbReference>
<dbReference type="AlphaFoldDB" id="A0A7R9GJ51"/>
<dbReference type="OrthoDB" id="9992480at2759"/>
<evidence type="ECO:0000256" key="1">
    <source>
        <dbReference type="ARBA" id="ARBA00004141"/>
    </source>
</evidence>
<protein>
    <submittedName>
        <fullName evidence="8">Uncharacterized protein</fullName>
    </submittedName>
</protein>
<dbReference type="InterPro" id="IPR001734">
    <property type="entry name" value="Na/solute_symporter"/>
</dbReference>
<evidence type="ECO:0000313" key="9">
    <source>
        <dbReference type="Proteomes" id="UP000678499"/>
    </source>
</evidence>
<organism evidence="8">
    <name type="scientific">Notodromas monacha</name>
    <dbReference type="NCBI Taxonomy" id="399045"/>
    <lineage>
        <taxon>Eukaryota</taxon>
        <taxon>Metazoa</taxon>
        <taxon>Ecdysozoa</taxon>
        <taxon>Arthropoda</taxon>
        <taxon>Crustacea</taxon>
        <taxon>Oligostraca</taxon>
        <taxon>Ostracoda</taxon>
        <taxon>Podocopa</taxon>
        <taxon>Podocopida</taxon>
        <taxon>Cypridocopina</taxon>
        <taxon>Cypridoidea</taxon>
        <taxon>Cyprididae</taxon>
        <taxon>Notodromas</taxon>
    </lineage>
</organism>
<feature type="transmembrane region" description="Helical" evidence="7">
    <location>
        <begin position="94"/>
        <end position="116"/>
    </location>
</feature>
<keyword evidence="5 7" id="KW-0472">Membrane</keyword>
<dbReference type="GO" id="GO:0005412">
    <property type="term" value="F:D-glucose:sodium symporter activity"/>
    <property type="evidence" value="ECO:0007669"/>
    <property type="project" value="TreeGrafter"/>
</dbReference>
<evidence type="ECO:0000313" key="8">
    <source>
        <dbReference type="EMBL" id="CAD7283120.1"/>
    </source>
</evidence>
<evidence type="ECO:0000256" key="3">
    <source>
        <dbReference type="ARBA" id="ARBA00022692"/>
    </source>
</evidence>
<dbReference type="InterPro" id="IPR038377">
    <property type="entry name" value="Na/Glc_symporter_sf"/>
</dbReference>
<keyword evidence="3 7" id="KW-0812">Transmembrane</keyword>
<evidence type="ECO:0000256" key="4">
    <source>
        <dbReference type="ARBA" id="ARBA00022989"/>
    </source>
</evidence>
<dbReference type="GO" id="GO:0005886">
    <property type="term" value="C:plasma membrane"/>
    <property type="evidence" value="ECO:0007669"/>
    <property type="project" value="TreeGrafter"/>
</dbReference>